<gene>
    <name evidence="7" type="ORF">g.35113</name>
</gene>
<dbReference type="InterPro" id="IPR013083">
    <property type="entry name" value="Znf_RING/FYVE/PHD"/>
</dbReference>
<reference evidence="7" key="1">
    <citation type="submission" date="2015-11" db="EMBL/GenBank/DDBJ databases">
        <title>De novo transcriptome assembly of four potential Pierce s Disease insect vectors from Arizona vineyards.</title>
        <authorList>
            <person name="Tassone E.E."/>
        </authorList>
    </citation>
    <scope>NUCLEOTIDE SEQUENCE</scope>
</reference>
<dbReference type="InterPro" id="IPR016135">
    <property type="entry name" value="UBQ-conjugating_enzyme/RWD"/>
</dbReference>
<feature type="domain" description="RWD" evidence="6">
    <location>
        <begin position="6"/>
        <end position="107"/>
    </location>
</feature>
<evidence type="ECO:0000256" key="2">
    <source>
        <dbReference type="ARBA" id="ARBA00022771"/>
    </source>
</evidence>
<feature type="domain" description="RING-type" evidence="5">
    <location>
        <begin position="337"/>
        <end position="395"/>
    </location>
</feature>
<keyword evidence="2 4" id="KW-0863">Zinc-finger</keyword>
<evidence type="ECO:0000256" key="4">
    <source>
        <dbReference type="PROSITE-ProRule" id="PRU00175"/>
    </source>
</evidence>
<dbReference type="InterPro" id="IPR006575">
    <property type="entry name" value="RWD_dom"/>
</dbReference>
<accession>A0A1B6H5W9</accession>
<dbReference type="InterPro" id="IPR001841">
    <property type="entry name" value="Znf_RING"/>
</dbReference>
<evidence type="ECO:0000256" key="3">
    <source>
        <dbReference type="ARBA" id="ARBA00022833"/>
    </source>
</evidence>
<dbReference type="AlphaFoldDB" id="A0A1B6H5W9"/>
<dbReference type="GO" id="GO:0008270">
    <property type="term" value="F:zinc ion binding"/>
    <property type="evidence" value="ECO:0007669"/>
    <property type="project" value="UniProtKB-KW"/>
</dbReference>
<name>A0A1B6H5W9_9HEMI</name>
<evidence type="ECO:0000259" key="5">
    <source>
        <dbReference type="PROSITE" id="PS50089"/>
    </source>
</evidence>
<dbReference type="Gene3D" id="3.30.40.10">
    <property type="entry name" value="Zinc/RING finger domain, C3HC4 (zinc finger)"/>
    <property type="match status" value="1"/>
</dbReference>
<proteinExistence type="predicted"/>
<dbReference type="PANTHER" id="PTHR40237">
    <property type="entry name" value="LD44813P"/>
    <property type="match status" value="1"/>
</dbReference>
<organism evidence="7">
    <name type="scientific">Homalodisca liturata</name>
    <dbReference type="NCBI Taxonomy" id="320908"/>
    <lineage>
        <taxon>Eukaryota</taxon>
        <taxon>Metazoa</taxon>
        <taxon>Ecdysozoa</taxon>
        <taxon>Arthropoda</taxon>
        <taxon>Hexapoda</taxon>
        <taxon>Insecta</taxon>
        <taxon>Pterygota</taxon>
        <taxon>Neoptera</taxon>
        <taxon>Paraneoptera</taxon>
        <taxon>Hemiptera</taxon>
        <taxon>Auchenorrhyncha</taxon>
        <taxon>Membracoidea</taxon>
        <taxon>Cicadellidae</taxon>
        <taxon>Cicadellinae</taxon>
        <taxon>Proconiini</taxon>
        <taxon>Homalodisca</taxon>
    </lineage>
</organism>
<evidence type="ECO:0000259" key="6">
    <source>
        <dbReference type="PROSITE" id="PS50908"/>
    </source>
</evidence>
<dbReference type="Pfam" id="PF00097">
    <property type="entry name" value="zf-C3HC4"/>
    <property type="match status" value="1"/>
</dbReference>
<dbReference type="EMBL" id="GECU01037640">
    <property type="protein sequence ID" value="JAS70066.1"/>
    <property type="molecule type" value="Transcribed_RNA"/>
</dbReference>
<dbReference type="SMART" id="SM00591">
    <property type="entry name" value="RWD"/>
    <property type="match status" value="2"/>
</dbReference>
<dbReference type="PROSITE" id="PS50908">
    <property type="entry name" value="RWD"/>
    <property type="match status" value="2"/>
</dbReference>
<dbReference type="SUPFAM" id="SSF54495">
    <property type="entry name" value="UBC-like"/>
    <property type="match status" value="2"/>
</dbReference>
<dbReference type="Pfam" id="PF05773">
    <property type="entry name" value="RWD"/>
    <property type="match status" value="2"/>
</dbReference>
<protein>
    <recommendedName>
        <fullName evidence="8">RING-type domain-containing protein</fullName>
    </recommendedName>
</protein>
<evidence type="ECO:0000256" key="1">
    <source>
        <dbReference type="ARBA" id="ARBA00022723"/>
    </source>
</evidence>
<dbReference type="InterPro" id="IPR018957">
    <property type="entry name" value="Znf_C3HC4_RING-type"/>
</dbReference>
<dbReference type="CDD" id="cd16448">
    <property type="entry name" value="RING-H2"/>
    <property type="match status" value="1"/>
</dbReference>
<dbReference type="PANTHER" id="PTHR40237:SF1">
    <property type="entry name" value="LD44813P"/>
    <property type="match status" value="1"/>
</dbReference>
<keyword evidence="3" id="KW-0862">Zinc</keyword>
<feature type="domain" description="RWD" evidence="6">
    <location>
        <begin position="114"/>
        <end position="213"/>
    </location>
</feature>
<dbReference type="PROSITE" id="PS50089">
    <property type="entry name" value="ZF_RING_2"/>
    <property type="match status" value="1"/>
</dbReference>
<dbReference type="Gene3D" id="3.10.110.10">
    <property type="entry name" value="Ubiquitin Conjugating Enzyme"/>
    <property type="match status" value="2"/>
</dbReference>
<evidence type="ECO:0008006" key="8">
    <source>
        <dbReference type="Google" id="ProtNLM"/>
    </source>
</evidence>
<keyword evidence="1" id="KW-0479">Metal-binding</keyword>
<dbReference type="SUPFAM" id="SSF57850">
    <property type="entry name" value="RING/U-box"/>
    <property type="match status" value="1"/>
</dbReference>
<evidence type="ECO:0000313" key="7">
    <source>
        <dbReference type="EMBL" id="JAS70066.1"/>
    </source>
</evidence>
<sequence>MGLIEDELEEVRKLCEHLIAGSRLISCVRSMVRVEIKRTQFKQLVICIQFPEDYPASPLLIELKSKTLVDQLLAKVTTVCEEEAKKYLGKPQILKVLKLLRNFIDENPLSCCYNEVLALKKQLQGDLDELKVRQKTSSLILRVQQGNYYLRAKILVPDDYPASPLLIELKSKTLVDQLLAKVTTVCEEEAKKYLGKPQILKVLKLLRNFIDENPLSCCYNEVLALKKQLQGDLDELKVRQKTSSLILRVQQGNYYLRAKILVPDDYPLKNVGLEDVDTNFPPLFERFFVAQAKEISRQCIEPPLQRKPSDAFSPKPSVLPTVSFLIEAVKTIPQDKCQFCQEQCLPPDPQNVEKNESADMHVERVYCGHLFHLQCLITYMKTPPFKGGKKCPLCNKQIFHDKWKVSERLAEVRWAHQQARERELQEVSEFFE</sequence>